<dbReference type="EMBL" id="SWLG01000013">
    <property type="protein sequence ID" value="TLS36060.1"/>
    <property type="molecule type" value="Genomic_DNA"/>
</dbReference>
<name>A0A5R9F0W3_9BACL</name>
<keyword evidence="2" id="KW-1185">Reference proteome</keyword>
<proteinExistence type="predicted"/>
<sequence>MSEELTERLDPKQVIEELNERRKRINEEHMEKVNQALGELERVRTFNGVKSEEDREWDAFKREMQDRGVTPQKLRDLLDRSEEK</sequence>
<evidence type="ECO:0000313" key="2">
    <source>
        <dbReference type="Proteomes" id="UP000308230"/>
    </source>
</evidence>
<comment type="caution">
    <text evidence="1">The sequence shown here is derived from an EMBL/GenBank/DDBJ whole genome shotgun (WGS) entry which is preliminary data.</text>
</comment>
<dbReference type="RefSeq" id="WP_138127928.1">
    <property type="nucleotide sequence ID" value="NZ_SWLG01000013.1"/>
</dbReference>
<dbReference type="Proteomes" id="UP000308230">
    <property type="component" value="Unassembled WGS sequence"/>
</dbReference>
<dbReference type="AlphaFoldDB" id="A0A5R9F0W3"/>
<organism evidence="1 2">
    <name type="scientific">Exobacillus caeni</name>
    <dbReference type="NCBI Taxonomy" id="2574798"/>
    <lineage>
        <taxon>Bacteria</taxon>
        <taxon>Bacillati</taxon>
        <taxon>Bacillota</taxon>
        <taxon>Bacilli</taxon>
        <taxon>Bacillales</taxon>
        <taxon>Guptibacillaceae</taxon>
        <taxon>Exobacillus</taxon>
    </lineage>
</organism>
<reference evidence="1 2" key="1">
    <citation type="submission" date="2019-04" db="EMBL/GenBank/DDBJ databases">
        <title>Bacillus caeni sp. nov., a bacterium isolated from mangrove sediment.</title>
        <authorList>
            <person name="Huang H."/>
            <person name="Mo K."/>
            <person name="Hu Y."/>
        </authorList>
    </citation>
    <scope>NUCLEOTIDE SEQUENCE [LARGE SCALE GENOMIC DNA]</scope>
    <source>
        <strain evidence="1 2">HB172195</strain>
    </source>
</reference>
<accession>A0A5R9F0W3</accession>
<evidence type="ECO:0000313" key="1">
    <source>
        <dbReference type="EMBL" id="TLS36060.1"/>
    </source>
</evidence>
<gene>
    <name evidence="1" type="ORF">FCL54_16850</name>
</gene>
<protein>
    <submittedName>
        <fullName evidence="1">Uncharacterized protein</fullName>
    </submittedName>
</protein>